<dbReference type="Pfam" id="PF01063">
    <property type="entry name" value="Aminotran_4"/>
    <property type="match status" value="1"/>
</dbReference>
<comment type="pathway">
    <text evidence="4">Amino-acid biosynthesis; L-leucine biosynthesis; L-leucine from 3-methyl-2-oxobutanoate: step 4/4.</text>
</comment>
<dbReference type="GO" id="GO:0009082">
    <property type="term" value="P:branched-chain amino acid biosynthetic process"/>
    <property type="evidence" value="ECO:0007669"/>
    <property type="project" value="UniProtKB-KW"/>
</dbReference>
<keyword evidence="12" id="KW-0032">Aminotransferase</keyword>
<comment type="pathway">
    <text evidence="3">Amino-acid biosynthesis; L-valine biosynthesis; L-valine from pyruvate: step 4/4.</text>
</comment>
<protein>
    <recommendedName>
        <fullName evidence="7">Probable branched-chain-amino-acid aminotransferase</fullName>
        <ecNumber evidence="6">2.6.1.42</ecNumber>
    </recommendedName>
</protein>
<evidence type="ECO:0000256" key="7">
    <source>
        <dbReference type="ARBA" id="ARBA00014472"/>
    </source>
</evidence>
<evidence type="ECO:0000256" key="3">
    <source>
        <dbReference type="ARBA" id="ARBA00004931"/>
    </source>
</evidence>
<comment type="function">
    <text evidence="1">Acts on leucine, isoleucine and valine.</text>
</comment>
<evidence type="ECO:0000256" key="9">
    <source>
        <dbReference type="ARBA" id="ARBA00048212"/>
    </source>
</evidence>
<comment type="similarity">
    <text evidence="5">Belongs to the class-IV pyridoxal-phosphate-dependent aminotransferase family.</text>
</comment>
<comment type="pathway">
    <text evidence="2">Amino-acid biosynthesis; L-isoleucine biosynthesis; L-isoleucine from 2-oxobutanoate: step 4/4.</text>
</comment>
<sequence>MTAPVSLPIWLNGRILPHGGAGVDTADRGFLLGDGLFETMRVAGGQVRHLDRHMNRLARGAAAIRLPPPDRTAIAVGIAALLDACGLQTGSLRLTCTRGVGPRGLLPPAQVSPTLLLTAAAGLPPATPVRLVTASHRRDGASILSRIKSLNYLPSIMSRMEAAEQGADDAIMLNHAGFVAETSASTLVACIDGQAVTPPVSDGALPGTARGVLVDAGIVQVGRISPALLRQATAVFTLNSLSVREVVEWDGVAFPRRPDLLATLRAACQG</sequence>
<evidence type="ECO:0000256" key="8">
    <source>
        <dbReference type="ARBA" id="ARBA00023304"/>
    </source>
</evidence>
<evidence type="ECO:0000256" key="6">
    <source>
        <dbReference type="ARBA" id="ARBA00013053"/>
    </source>
</evidence>
<evidence type="ECO:0000256" key="4">
    <source>
        <dbReference type="ARBA" id="ARBA00005072"/>
    </source>
</evidence>
<accession>A0A0D6PX88</accession>
<dbReference type="InterPro" id="IPR043132">
    <property type="entry name" value="BCAT-like_C"/>
</dbReference>
<dbReference type="InterPro" id="IPR043131">
    <property type="entry name" value="BCAT-like_N"/>
</dbReference>
<keyword evidence="8" id="KW-0028">Amino-acid biosynthesis</keyword>
<dbReference type="SUPFAM" id="SSF56752">
    <property type="entry name" value="D-aminoacid aminotransferase-like PLP-dependent enzymes"/>
    <property type="match status" value="1"/>
</dbReference>
<dbReference type="Gene3D" id="3.20.10.10">
    <property type="entry name" value="D-amino Acid Aminotransferase, subunit A, domain 2"/>
    <property type="match status" value="1"/>
</dbReference>
<dbReference type="EC" id="2.6.1.42" evidence="6"/>
<evidence type="ECO:0000256" key="10">
    <source>
        <dbReference type="ARBA" id="ARBA00048798"/>
    </source>
</evidence>
<dbReference type="RefSeq" id="WP_048850226.1">
    <property type="nucleotide sequence ID" value="NZ_BANI01000035.1"/>
</dbReference>
<organism evidence="12 13">
    <name type="scientific">Komagataeibacter europaeus NBRC 3261</name>
    <dbReference type="NCBI Taxonomy" id="1234669"/>
    <lineage>
        <taxon>Bacteria</taxon>
        <taxon>Pseudomonadati</taxon>
        <taxon>Pseudomonadota</taxon>
        <taxon>Alphaproteobacteria</taxon>
        <taxon>Acetobacterales</taxon>
        <taxon>Acetobacteraceae</taxon>
        <taxon>Komagataeibacter</taxon>
    </lineage>
</organism>
<evidence type="ECO:0000256" key="2">
    <source>
        <dbReference type="ARBA" id="ARBA00004824"/>
    </source>
</evidence>
<dbReference type="AlphaFoldDB" id="A0A0D6PX88"/>
<dbReference type="PANTHER" id="PTHR42743:SF11">
    <property type="entry name" value="AMINODEOXYCHORISMATE LYASE"/>
    <property type="match status" value="1"/>
</dbReference>
<comment type="catalytic activity">
    <reaction evidence="11">
        <text>L-leucine + 2-oxoglutarate = 4-methyl-2-oxopentanoate + L-glutamate</text>
        <dbReference type="Rhea" id="RHEA:18321"/>
        <dbReference type="ChEBI" id="CHEBI:16810"/>
        <dbReference type="ChEBI" id="CHEBI:17865"/>
        <dbReference type="ChEBI" id="CHEBI:29985"/>
        <dbReference type="ChEBI" id="CHEBI:57427"/>
        <dbReference type="EC" id="2.6.1.42"/>
    </reaction>
</comment>
<evidence type="ECO:0000256" key="5">
    <source>
        <dbReference type="ARBA" id="ARBA00009320"/>
    </source>
</evidence>
<evidence type="ECO:0000313" key="13">
    <source>
        <dbReference type="Proteomes" id="UP000032675"/>
    </source>
</evidence>
<evidence type="ECO:0000313" key="12">
    <source>
        <dbReference type="EMBL" id="GAN95663.1"/>
    </source>
</evidence>
<gene>
    <name evidence="12" type="ORF">Geu3261_0035_025</name>
</gene>
<reference evidence="12 13" key="1">
    <citation type="submission" date="2012-11" db="EMBL/GenBank/DDBJ databases">
        <title>Whole genome sequence of Gluconacetobacter europaeus NBRC3261.</title>
        <authorList>
            <person name="Azuma Y."/>
            <person name="Higashiura N."/>
            <person name="Hirakawa H."/>
            <person name="Matsushita K."/>
        </authorList>
    </citation>
    <scope>NUCLEOTIDE SEQUENCE [LARGE SCALE GENOMIC DNA]</scope>
    <source>
        <strain evidence="12 13">NBRC 3261</strain>
    </source>
</reference>
<comment type="caution">
    <text evidence="12">The sequence shown here is derived from an EMBL/GenBank/DDBJ whole genome shotgun (WGS) entry which is preliminary data.</text>
</comment>
<dbReference type="GO" id="GO:0004084">
    <property type="term" value="F:branched-chain-amino-acid transaminase activity"/>
    <property type="evidence" value="ECO:0007669"/>
    <property type="project" value="UniProtKB-EC"/>
</dbReference>
<dbReference type="EMBL" id="BANI01000035">
    <property type="protein sequence ID" value="GAN95663.1"/>
    <property type="molecule type" value="Genomic_DNA"/>
</dbReference>
<dbReference type="Proteomes" id="UP000032675">
    <property type="component" value="Unassembled WGS sequence"/>
</dbReference>
<keyword evidence="12" id="KW-0808">Transferase</keyword>
<dbReference type="InterPro" id="IPR036038">
    <property type="entry name" value="Aminotransferase-like"/>
</dbReference>
<dbReference type="InterPro" id="IPR001544">
    <property type="entry name" value="Aminotrans_IV"/>
</dbReference>
<proteinExistence type="inferred from homology"/>
<dbReference type="PANTHER" id="PTHR42743">
    <property type="entry name" value="AMINO-ACID AMINOTRANSFERASE"/>
    <property type="match status" value="1"/>
</dbReference>
<evidence type="ECO:0000256" key="1">
    <source>
        <dbReference type="ARBA" id="ARBA00003109"/>
    </source>
</evidence>
<comment type="catalytic activity">
    <reaction evidence="9">
        <text>L-valine + 2-oxoglutarate = 3-methyl-2-oxobutanoate + L-glutamate</text>
        <dbReference type="Rhea" id="RHEA:24813"/>
        <dbReference type="ChEBI" id="CHEBI:11851"/>
        <dbReference type="ChEBI" id="CHEBI:16810"/>
        <dbReference type="ChEBI" id="CHEBI:29985"/>
        <dbReference type="ChEBI" id="CHEBI:57762"/>
        <dbReference type="EC" id="2.6.1.42"/>
    </reaction>
</comment>
<name>A0A0D6PX88_KOMEU</name>
<dbReference type="Gene3D" id="3.30.470.10">
    <property type="match status" value="1"/>
</dbReference>
<keyword evidence="8" id="KW-0100">Branched-chain amino acid biosynthesis</keyword>
<comment type="catalytic activity">
    <reaction evidence="10">
        <text>L-isoleucine + 2-oxoglutarate = (S)-3-methyl-2-oxopentanoate + L-glutamate</text>
        <dbReference type="Rhea" id="RHEA:24801"/>
        <dbReference type="ChEBI" id="CHEBI:16810"/>
        <dbReference type="ChEBI" id="CHEBI:29985"/>
        <dbReference type="ChEBI" id="CHEBI:35146"/>
        <dbReference type="ChEBI" id="CHEBI:58045"/>
        <dbReference type="EC" id="2.6.1.42"/>
    </reaction>
</comment>
<evidence type="ECO:0000256" key="11">
    <source>
        <dbReference type="ARBA" id="ARBA00049229"/>
    </source>
</evidence>
<dbReference type="InterPro" id="IPR050571">
    <property type="entry name" value="Class-IV_PLP-Dep_Aminotrnsfr"/>
</dbReference>